<dbReference type="Proteomes" id="UP000093000">
    <property type="component" value="Unassembled WGS sequence"/>
</dbReference>
<sequence>MVDFFARKSQTTSMSQINNKLFGIGNTSDSFGSTDFDLENSLDGVANPNLMLITNRGEY</sequence>
<comment type="caution">
    <text evidence="1">The sequence shown here is derived from an EMBL/GenBank/DDBJ whole genome shotgun (WGS) entry which is preliminary data.</text>
</comment>
<keyword evidence="2" id="KW-1185">Reference proteome</keyword>
<gene>
    <name evidence="1" type="ORF">A0J61_01561</name>
</gene>
<name>A0A1C7NPM9_9FUNG</name>
<accession>A0A1C7NPM9</accession>
<dbReference type="AlphaFoldDB" id="A0A1C7NPM9"/>
<dbReference type="EMBL" id="LUGH01000051">
    <property type="protein sequence ID" value="OBZ90396.1"/>
    <property type="molecule type" value="Genomic_DNA"/>
</dbReference>
<reference evidence="1 2" key="1">
    <citation type="submission" date="2016-03" db="EMBL/GenBank/DDBJ databases">
        <title>Choanephora cucurbitarum.</title>
        <authorList>
            <person name="Min B."/>
            <person name="Park H."/>
            <person name="Park J.-H."/>
            <person name="Shin H.-D."/>
            <person name="Choi I.-G."/>
        </authorList>
    </citation>
    <scope>NUCLEOTIDE SEQUENCE [LARGE SCALE GENOMIC DNA]</scope>
    <source>
        <strain evidence="1 2">KUS-F28377</strain>
    </source>
</reference>
<proteinExistence type="predicted"/>
<evidence type="ECO:0000313" key="1">
    <source>
        <dbReference type="EMBL" id="OBZ90396.1"/>
    </source>
</evidence>
<dbReference type="InParanoid" id="A0A1C7NPM9"/>
<organism evidence="1 2">
    <name type="scientific">Choanephora cucurbitarum</name>
    <dbReference type="NCBI Taxonomy" id="101091"/>
    <lineage>
        <taxon>Eukaryota</taxon>
        <taxon>Fungi</taxon>
        <taxon>Fungi incertae sedis</taxon>
        <taxon>Mucoromycota</taxon>
        <taxon>Mucoromycotina</taxon>
        <taxon>Mucoromycetes</taxon>
        <taxon>Mucorales</taxon>
        <taxon>Mucorineae</taxon>
        <taxon>Choanephoraceae</taxon>
        <taxon>Choanephoroideae</taxon>
        <taxon>Choanephora</taxon>
    </lineage>
</organism>
<protein>
    <submittedName>
        <fullName evidence="1">Uncharacterized protein</fullName>
    </submittedName>
</protein>
<evidence type="ECO:0000313" key="2">
    <source>
        <dbReference type="Proteomes" id="UP000093000"/>
    </source>
</evidence>